<dbReference type="EMBL" id="HE612863">
    <property type="protein sequence ID" value="CCE64260.1"/>
    <property type="molecule type" value="Genomic_DNA"/>
</dbReference>
<dbReference type="PANTHER" id="PTHR31809:SF0">
    <property type="entry name" value="BUD13 HOMOLOG"/>
    <property type="match status" value="1"/>
</dbReference>
<sequence length="285" mass="32619">MSLYSYLEKTYGSKPKKSKSKKNKQEEGSGRKSEVRAAIKVVDRSEGIRSQTALKGATLSEQSSNAVPKSLWKNLETNEVTTIENIQKPLKSGLNGETLSSGALAGLQTAEMVKRQVKEKDMEKRQNISSMSNKEVIYRDLSGRKIKNIDLKLKVDENEKNNKQLLDMQKLIDMNKGDVQLSMAKKSMTLEQLTSKSKQLEILQEDPAQQFGFSKDQDILDTYNNTSITGYKLYTKIFPDNRFGIQPGYRWDGVDRSNGFEKRWFKKKNELEEQKIQKYTMSDDM</sequence>
<feature type="compositionally biased region" description="Basic and acidic residues" evidence="3">
    <location>
        <begin position="23"/>
        <end position="37"/>
    </location>
</feature>
<dbReference type="GO" id="GO:0005684">
    <property type="term" value="C:U2-type spliceosomal complex"/>
    <property type="evidence" value="ECO:0007669"/>
    <property type="project" value="TreeGrafter"/>
</dbReference>
<dbReference type="HOGENOM" id="CLU_086127_0_0_1"/>
<evidence type="ECO:0000256" key="1">
    <source>
        <dbReference type="ARBA" id="ARBA00011069"/>
    </source>
</evidence>
<protein>
    <recommendedName>
        <fullName evidence="2">Pre-mRNA-splicing factor CWC26</fullName>
    </recommendedName>
</protein>
<proteinExistence type="inferred from homology"/>
<dbReference type="Proteomes" id="UP000005666">
    <property type="component" value="Chromosome 8"/>
</dbReference>
<dbReference type="GO" id="GO:0000398">
    <property type="term" value="P:mRNA splicing, via spliceosome"/>
    <property type="evidence" value="ECO:0007669"/>
    <property type="project" value="TreeGrafter"/>
</dbReference>
<evidence type="ECO:0000256" key="2">
    <source>
        <dbReference type="ARBA" id="ARBA00020644"/>
    </source>
</evidence>
<keyword evidence="5" id="KW-1185">Reference proteome</keyword>
<accession>G8BWV6</accession>
<name>G8BWV6_TETPH</name>
<evidence type="ECO:0000313" key="4">
    <source>
        <dbReference type="EMBL" id="CCE64260.1"/>
    </source>
</evidence>
<dbReference type="GO" id="GO:0003723">
    <property type="term" value="F:RNA binding"/>
    <property type="evidence" value="ECO:0007669"/>
    <property type="project" value="TreeGrafter"/>
</dbReference>
<dbReference type="GeneID" id="11533710"/>
<dbReference type="eggNOG" id="KOG2654">
    <property type="taxonomic scope" value="Eukaryota"/>
</dbReference>
<dbReference type="PANTHER" id="PTHR31809">
    <property type="entry name" value="BUD13 HOMOLOG"/>
    <property type="match status" value="1"/>
</dbReference>
<comment type="similarity">
    <text evidence="1">Belongs to the CWC26 family.</text>
</comment>
<dbReference type="InterPro" id="IPR051112">
    <property type="entry name" value="CWC26_splicing_factor"/>
</dbReference>
<dbReference type="KEGG" id="tpf:TPHA_0H00500"/>
<evidence type="ECO:0000256" key="3">
    <source>
        <dbReference type="SAM" id="MobiDB-lite"/>
    </source>
</evidence>
<dbReference type="OrthoDB" id="6022at2759"/>
<dbReference type="RefSeq" id="XP_003686694.1">
    <property type="nucleotide sequence ID" value="XM_003686646.1"/>
</dbReference>
<reference evidence="4 5" key="1">
    <citation type="journal article" date="2011" name="Proc. Natl. Acad. Sci. U.S.A.">
        <title>Evolutionary erosion of yeast sex chromosomes by mating-type switching accidents.</title>
        <authorList>
            <person name="Gordon J.L."/>
            <person name="Armisen D."/>
            <person name="Proux-Wera E."/>
            <person name="Oheigeartaigh S.S."/>
            <person name="Byrne K.P."/>
            <person name="Wolfe K.H."/>
        </authorList>
    </citation>
    <scope>NUCLEOTIDE SEQUENCE [LARGE SCALE GENOMIC DNA]</scope>
    <source>
        <strain evidence="5">ATCC 24235 / CBS 4417 / NBRC 1672 / NRRL Y-8282 / UCD 70-5</strain>
    </source>
</reference>
<dbReference type="STRING" id="1071381.G8BWV6"/>
<dbReference type="Pfam" id="PF09736">
    <property type="entry name" value="Bud13"/>
    <property type="match status" value="1"/>
</dbReference>
<dbReference type="InterPro" id="IPR018609">
    <property type="entry name" value="Bud13"/>
</dbReference>
<organism evidence="4 5">
    <name type="scientific">Tetrapisispora phaffii (strain ATCC 24235 / CBS 4417 / NBRC 1672 / NRRL Y-8282 / UCD 70-5)</name>
    <name type="common">Yeast</name>
    <name type="synonym">Fabospora phaffii</name>
    <dbReference type="NCBI Taxonomy" id="1071381"/>
    <lineage>
        <taxon>Eukaryota</taxon>
        <taxon>Fungi</taxon>
        <taxon>Dikarya</taxon>
        <taxon>Ascomycota</taxon>
        <taxon>Saccharomycotina</taxon>
        <taxon>Saccharomycetes</taxon>
        <taxon>Saccharomycetales</taxon>
        <taxon>Saccharomycetaceae</taxon>
        <taxon>Tetrapisispora</taxon>
    </lineage>
</organism>
<dbReference type="AlphaFoldDB" id="G8BWV6"/>
<dbReference type="GO" id="GO:0070274">
    <property type="term" value="C:RES complex"/>
    <property type="evidence" value="ECO:0007669"/>
    <property type="project" value="TreeGrafter"/>
</dbReference>
<feature type="region of interest" description="Disordered" evidence="3">
    <location>
        <begin position="1"/>
        <end position="37"/>
    </location>
</feature>
<gene>
    <name evidence="4" type="primary">TPHA0H00500</name>
    <name evidence="4" type="ordered locus">TPHA_0H00500</name>
</gene>
<dbReference type="OMA" id="NGFENRW"/>
<evidence type="ECO:0000313" key="5">
    <source>
        <dbReference type="Proteomes" id="UP000005666"/>
    </source>
</evidence>